<evidence type="ECO:0000256" key="2">
    <source>
        <dbReference type="ARBA" id="ARBA00008569"/>
    </source>
</evidence>
<protein>
    <recommendedName>
        <fullName evidence="4">tRNA wybutosine-synthesizing protein 3 homolog</fullName>
        <ecNumber evidence="3">2.1.1.282</ecNumber>
    </recommendedName>
    <alternativeName>
        <fullName evidence="10">tRNA(Phe) 7-((3-amino-3-carboxypropyl)-4-demethylwyosine(37)-N(4))-methyltransferase</fullName>
    </alternativeName>
</protein>
<comment type="function">
    <text evidence="9">Probable S-adenosyl-L-methionine-dependent methyltransferase that acts as a component of the wybutosine biosynthesis pathway. Wybutosine is a hyper modified guanosine with a tricyclic base found at the 3'-position adjacent to the anticodon of eukaryotic phenylalanine tRNA.</text>
</comment>
<dbReference type="EMBL" id="CM004473">
    <property type="protein sequence ID" value="OCT82548.1"/>
    <property type="molecule type" value="Genomic_DNA"/>
</dbReference>
<dbReference type="GO" id="GO:0008033">
    <property type="term" value="P:tRNA processing"/>
    <property type="evidence" value="ECO:0007669"/>
    <property type="project" value="UniProtKB-KW"/>
</dbReference>
<keyword evidence="7" id="KW-0949">S-adenosyl-L-methionine</keyword>
<evidence type="ECO:0000313" key="14">
    <source>
        <dbReference type="EMBL" id="OCT82548.1"/>
    </source>
</evidence>
<dbReference type="PANTHER" id="PTHR48418:SF1">
    <property type="entry name" value="TRNA WYBUTOSINE-SYNTHESIZING PROTEIN 3"/>
    <property type="match status" value="1"/>
</dbReference>
<name>A0A974HM05_XENLA</name>
<comment type="similarity">
    <text evidence="2">Belongs to the TYW3 family.</text>
</comment>
<evidence type="ECO:0000256" key="11">
    <source>
        <dbReference type="ARBA" id="ARBA00049202"/>
    </source>
</evidence>
<dbReference type="AlphaFoldDB" id="A0A974HM05"/>
<keyword evidence="8" id="KW-0819">tRNA processing</keyword>
<evidence type="ECO:0000256" key="8">
    <source>
        <dbReference type="ARBA" id="ARBA00022694"/>
    </source>
</evidence>
<keyword evidence="6" id="KW-0808">Transferase</keyword>
<evidence type="ECO:0000256" key="7">
    <source>
        <dbReference type="ARBA" id="ARBA00022691"/>
    </source>
</evidence>
<evidence type="ECO:0000256" key="3">
    <source>
        <dbReference type="ARBA" id="ARBA00012750"/>
    </source>
</evidence>
<evidence type="ECO:0000313" key="15">
    <source>
        <dbReference type="Proteomes" id="UP000694892"/>
    </source>
</evidence>
<dbReference type="GO" id="GO:0032259">
    <property type="term" value="P:methylation"/>
    <property type="evidence" value="ECO:0007669"/>
    <property type="project" value="UniProtKB-KW"/>
</dbReference>
<evidence type="ECO:0000256" key="6">
    <source>
        <dbReference type="ARBA" id="ARBA00022679"/>
    </source>
</evidence>
<dbReference type="EC" id="2.1.1.282" evidence="3"/>
<dbReference type="Proteomes" id="UP000694892">
    <property type="component" value="Chromosome 4S"/>
</dbReference>
<feature type="region of interest" description="Disordered" evidence="12">
    <location>
        <begin position="1"/>
        <end position="24"/>
    </location>
</feature>
<evidence type="ECO:0000256" key="5">
    <source>
        <dbReference type="ARBA" id="ARBA00022603"/>
    </source>
</evidence>
<dbReference type="PANTHER" id="PTHR48418">
    <property type="entry name" value="TRNA WYBUTOSINE-SYNTHESIZING PROTEIN 3"/>
    <property type="match status" value="1"/>
</dbReference>
<evidence type="ECO:0000256" key="9">
    <source>
        <dbReference type="ARBA" id="ARBA00025378"/>
    </source>
</evidence>
<evidence type="ECO:0000256" key="4">
    <source>
        <dbReference type="ARBA" id="ARBA00016536"/>
    </source>
</evidence>
<comment type="pathway">
    <text evidence="1">tRNA modification; wybutosine-tRNA(Phe) biosynthesis.</text>
</comment>
<dbReference type="InterPro" id="IPR036602">
    <property type="entry name" value="tRNA_yW-synthesising-like_sf"/>
</dbReference>
<dbReference type="GO" id="GO:0008168">
    <property type="term" value="F:methyltransferase activity"/>
    <property type="evidence" value="ECO:0007669"/>
    <property type="project" value="UniProtKB-KW"/>
</dbReference>
<reference evidence="15" key="1">
    <citation type="journal article" date="2016" name="Nature">
        <title>Genome evolution in the allotetraploid frog Xenopus laevis.</title>
        <authorList>
            <person name="Session A.M."/>
            <person name="Uno Y."/>
            <person name="Kwon T."/>
            <person name="Chapman J.A."/>
            <person name="Toyoda A."/>
            <person name="Takahashi S."/>
            <person name="Fukui A."/>
            <person name="Hikosaka A."/>
            <person name="Suzuki A."/>
            <person name="Kondo M."/>
            <person name="van Heeringen S.J."/>
            <person name="Quigley I."/>
            <person name="Heinz S."/>
            <person name="Ogino H."/>
            <person name="Ochi H."/>
            <person name="Hellsten U."/>
            <person name="Lyons J.B."/>
            <person name="Simakov O."/>
            <person name="Putnam N."/>
            <person name="Stites J."/>
            <person name="Kuroki Y."/>
            <person name="Tanaka T."/>
            <person name="Michiue T."/>
            <person name="Watanabe M."/>
            <person name="Bogdanovic O."/>
            <person name="Lister R."/>
            <person name="Georgiou G."/>
            <person name="Paranjpe S.S."/>
            <person name="van Kruijsbergen I."/>
            <person name="Shu S."/>
            <person name="Carlson J."/>
            <person name="Kinoshita T."/>
            <person name="Ohta Y."/>
            <person name="Mawaribuchi S."/>
            <person name="Jenkins J."/>
            <person name="Grimwood J."/>
            <person name="Schmutz J."/>
            <person name="Mitros T."/>
            <person name="Mozaffari S.V."/>
            <person name="Suzuki Y."/>
            <person name="Haramoto Y."/>
            <person name="Yamamoto T.S."/>
            <person name="Takagi C."/>
            <person name="Heald R."/>
            <person name="Miller K."/>
            <person name="Haudenschild C."/>
            <person name="Kitzman J."/>
            <person name="Nakayama T."/>
            <person name="Izutsu Y."/>
            <person name="Robert J."/>
            <person name="Fortriede J."/>
            <person name="Burns K."/>
            <person name="Lotay V."/>
            <person name="Karimi K."/>
            <person name="Yasuoka Y."/>
            <person name="Dichmann D.S."/>
            <person name="Flajnik M.F."/>
            <person name="Houston D.W."/>
            <person name="Shendure J."/>
            <person name="DuPasquier L."/>
            <person name="Vize P.D."/>
            <person name="Zorn A.M."/>
            <person name="Ito M."/>
            <person name="Marcotte E.M."/>
            <person name="Wallingford J.B."/>
            <person name="Ito Y."/>
            <person name="Asashima M."/>
            <person name="Ueno N."/>
            <person name="Matsuda Y."/>
            <person name="Veenstra G.J."/>
            <person name="Fujiyama A."/>
            <person name="Harland R.M."/>
            <person name="Taira M."/>
            <person name="Rokhsar D.S."/>
        </authorList>
    </citation>
    <scope>NUCLEOTIDE SEQUENCE [LARGE SCALE GENOMIC DNA]</scope>
    <source>
        <strain evidence="15">J</strain>
    </source>
</reference>
<evidence type="ECO:0000256" key="1">
    <source>
        <dbReference type="ARBA" id="ARBA00004797"/>
    </source>
</evidence>
<evidence type="ECO:0000256" key="10">
    <source>
        <dbReference type="ARBA" id="ARBA00030554"/>
    </source>
</evidence>
<evidence type="ECO:0000256" key="12">
    <source>
        <dbReference type="SAM" id="MobiDB-lite"/>
    </source>
</evidence>
<gene>
    <name evidence="14" type="ORF">XELAEV_18025080mg</name>
</gene>
<comment type="catalytic activity">
    <reaction evidence="11">
        <text>4-demethyl-7-[(3S)-3-amino-3-carboxypropyl]wyosine(37) in tRNA(Phe) + S-adenosyl-L-methionine = 7-[(3S)-3-amino-3-carboxypropyl]wyosine(37) in tRNA(Phe) + S-adenosyl-L-homocysteine + H(+)</text>
        <dbReference type="Rhea" id="RHEA:36635"/>
        <dbReference type="Rhea" id="RHEA-COMP:10378"/>
        <dbReference type="Rhea" id="RHEA-COMP:10379"/>
        <dbReference type="ChEBI" id="CHEBI:15378"/>
        <dbReference type="ChEBI" id="CHEBI:57856"/>
        <dbReference type="ChEBI" id="CHEBI:59789"/>
        <dbReference type="ChEBI" id="CHEBI:73543"/>
        <dbReference type="ChEBI" id="CHEBI:73550"/>
        <dbReference type="EC" id="2.1.1.282"/>
    </reaction>
</comment>
<dbReference type="InterPro" id="IPR003827">
    <property type="entry name" value="tRNA_yW-synthesising"/>
</dbReference>
<dbReference type="Pfam" id="PF02676">
    <property type="entry name" value="TYW3"/>
    <property type="match status" value="1"/>
</dbReference>
<dbReference type="SUPFAM" id="SSF111278">
    <property type="entry name" value="SSo0622-like"/>
    <property type="match status" value="2"/>
</dbReference>
<feature type="domain" description="tRNA wybutosine-synthesizing protein" evidence="13">
    <location>
        <begin position="10"/>
        <end position="111"/>
    </location>
</feature>
<sequence>MEKQETFSHWKQQSARKANVSKKGSMDEDFEETVRLINQQERYFTTSSCSGRALVSSIIQKQNCSWLVMDEFVPFRFAKKNATGDVVLKFEPFILHVQSRALEDAQILSSVNHRFANSDERIYSPGANSWRISATCRRLINLRNRSENSLASKTRRQLRFANFSRFANFTGNLQIFRRNCLNSPITICKLFFFQHNVAINAGFRNSGITVGKKGKIIMAVRRTMAWKSLSLKMASVWFHSCLHKALQKGVCVHDMLSKHQVGCLCVKGKEKTEVGNQTALPVKRKILIQSLN</sequence>
<organism evidence="14 15">
    <name type="scientific">Xenopus laevis</name>
    <name type="common">African clawed frog</name>
    <dbReference type="NCBI Taxonomy" id="8355"/>
    <lineage>
        <taxon>Eukaryota</taxon>
        <taxon>Metazoa</taxon>
        <taxon>Chordata</taxon>
        <taxon>Craniata</taxon>
        <taxon>Vertebrata</taxon>
        <taxon>Euteleostomi</taxon>
        <taxon>Amphibia</taxon>
        <taxon>Batrachia</taxon>
        <taxon>Anura</taxon>
        <taxon>Pipoidea</taxon>
        <taxon>Pipidae</taxon>
        <taxon>Xenopodinae</taxon>
        <taxon>Xenopus</taxon>
        <taxon>Xenopus</taxon>
    </lineage>
</organism>
<keyword evidence="5" id="KW-0489">Methyltransferase</keyword>
<proteinExistence type="inferred from homology"/>
<evidence type="ECO:0000259" key="13">
    <source>
        <dbReference type="Pfam" id="PF02676"/>
    </source>
</evidence>
<accession>A0A974HM05</accession>
<dbReference type="Gene3D" id="3.30.1960.10">
    <property type="entry name" value="tRNA wybutosine-synthesizing-like"/>
    <property type="match status" value="2"/>
</dbReference>